<dbReference type="EMBL" id="JAYGII010000016">
    <property type="protein sequence ID" value="MEA5445841.1"/>
    <property type="molecule type" value="Genomic_DNA"/>
</dbReference>
<dbReference type="Pfam" id="PF04151">
    <property type="entry name" value="PPC"/>
    <property type="match status" value="1"/>
</dbReference>
<dbReference type="Gene3D" id="2.60.120.380">
    <property type="match status" value="1"/>
</dbReference>
<evidence type="ECO:0000313" key="4">
    <source>
        <dbReference type="Proteomes" id="UP001302316"/>
    </source>
</evidence>
<feature type="signal peptide" evidence="1">
    <location>
        <begin position="1"/>
        <end position="26"/>
    </location>
</feature>
<keyword evidence="1" id="KW-0732">Signal</keyword>
<sequence length="161" mass="17147">MPVSMTRQRGVALLVSSLAAASLLTACNSSSSSDSTDASAINVAQVTGSVAEDHWREYVTVVPDGTTSLHVRLHNLSADADLYVWEYSTANSCWSSNPGTNDDVCEFDSPGAGDWGIEVEGWDPGTTSYTLTVTLQPSDKEATLEFVDDGSWGGLPLVNRR</sequence>
<comment type="caution">
    <text evidence="3">The sequence shown here is derived from an EMBL/GenBank/DDBJ whole genome shotgun (WGS) entry which is preliminary data.</text>
</comment>
<accession>A0AAP6MMY0</accession>
<evidence type="ECO:0000313" key="3">
    <source>
        <dbReference type="EMBL" id="MEA5445841.1"/>
    </source>
</evidence>
<name>A0AAP6MMY0_9GAMM</name>
<proteinExistence type="predicted"/>
<organism evidence="3 4">
    <name type="scientific">Natronospira elongata</name>
    <dbReference type="NCBI Taxonomy" id="3110268"/>
    <lineage>
        <taxon>Bacteria</taxon>
        <taxon>Pseudomonadati</taxon>
        <taxon>Pseudomonadota</taxon>
        <taxon>Gammaproteobacteria</taxon>
        <taxon>Natronospirales</taxon>
        <taxon>Natronospiraceae</taxon>
        <taxon>Natronospira</taxon>
    </lineage>
</organism>
<gene>
    <name evidence="3" type="ORF">VCB98_08420</name>
</gene>
<feature type="domain" description="Peptidase C-terminal archaeal/bacterial" evidence="2">
    <location>
        <begin position="62"/>
        <end position="120"/>
    </location>
</feature>
<dbReference type="PROSITE" id="PS51257">
    <property type="entry name" value="PROKAR_LIPOPROTEIN"/>
    <property type="match status" value="1"/>
</dbReference>
<evidence type="ECO:0000256" key="1">
    <source>
        <dbReference type="SAM" id="SignalP"/>
    </source>
</evidence>
<evidence type="ECO:0000259" key="2">
    <source>
        <dbReference type="Pfam" id="PF04151"/>
    </source>
</evidence>
<dbReference type="InterPro" id="IPR007280">
    <property type="entry name" value="Peptidase_C_arc/bac"/>
</dbReference>
<dbReference type="AlphaFoldDB" id="A0AAP6MMY0"/>
<keyword evidence="4" id="KW-1185">Reference proteome</keyword>
<dbReference type="Proteomes" id="UP001302316">
    <property type="component" value="Unassembled WGS sequence"/>
</dbReference>
<protein>
    <submittedName>
        <fullName evidence="3">PPC domain-containing protein</fullName>
    </submittedName>
</protein>
<dbReference type="RefSeq" id="WP_346051671.1">
    <property type="nucleotide sequence ID" value="NZ_JAYGII010000016.1"/>
</dbReference>
<feature type="chain" id="PRO_5042953465" evidence="1">
    <location>
        <begin position="27"/>
        <end position="161"/>
    </location>
</feature>
<reference evidence="3 4" key="1">
    <citation type="submission" date="2023-12" db="EMBL/GenBank/DDBJ databases">
        <title>Whole-genome sequencing of halo(alkali)philic microorganisms from hypersaline lakes.</title>
        <authorList>
            <person name="Sorokin D.Y."/>
            <person name="Merkel A.Y."/>
            <person name="Messina E."/>
            <person name="Yakimov M."/>
        </authorList>
    </citation>
    <scope>NUCLEOTIDE SEQUENCE [LARGE SCALE GENOMIC DNA]</scope>
    <source>
        <strain evidence="3 4">AB-CW1</strain>
    </source>
</reference>